<dbReference type="AlphaFoldDB" id="A0A6J4VFB8"/>
<dbReference type="Pfam" id="PF12773">
    <property type="entry name" value="DZR"/>
    <property type="match status" value="1"/>
</dbReference>
<feature type="region of interest" description="Disordered" evidence="1">
    <location>
        <begin position="207"/>
        <end position="251"/>
    </location>
</feature>
<gene>
    <name evidence="4" type="ORF">AVDCRST_MAG49-3950</name>
</gene>
<evidence type="ECO:0000256" key="1">
    <source>
        <dbReference type="SAM" id="MobiDB-lite"/>
    </source>
</evidence>
<accession>A0A6J4VFB8</accession>
<dbReference type="EMBL" id="CADCWG010000289">
    <property type="protein sequence ID" value="CAA9574071.1"/>
    <property type="molecule type" value="Genomic_DNA"/>
</dbReference>
<feature type="compositionally biased region" description="Low complexity" evidence="1">
    <location>
        <begin position="273"/>
        <end position="293"/>
    </location>
</feature>
<evidence type="ECO:0000313" key="4">
    <source>
        <dbReference type="EMBL" id="CAA9574071.1"/>
    </source>
</evidence>
<feature type="transmembrane region" description="Helical" evidence="2">
    <location>
        <begin position="44"/>
        <end position="68"/>
    </location>
</feature>
<sequence>MAIETVVARGAQLLIALSGAYLVVLWFVTIVWTFRDIESRSRSVVTQVFATLLSVLFPFLGIPLYLILRPKDTLDGAFQRSLEEEYLLQDLEELPLCPSCQRFVEDDFQLCPHCHTQLRDACPSCSRLVDLRWAICPYCAAPQDGYAVGDERVPAPAARWVSPASRRRRTGDDAAADGAAVDAPARPIEVGDRPAVAALSVLPGTRSAAQRSARPIAERRGSDNAPEGVMPRSVPTNGANGHDPADAGDGVELFVPRRGRFQRPAFARSGNGAHAVADTGEGAAAAGPRDTAAVRVEGD</sequence>
<evidence type="ECO:0000259" key="3">
    <source>
        <dbReference type="Pfam" id="PF12773"/>
    </source>
</evidence>
<protein>
    <recommendedName>
        <fullName evidence="3">DZANK-type domain-containing protein</fullName>
    </recommendedName>
</protein>
<name>A0A6J4VFB8_9BACT</name>
<keyword evidence="2" id="KW-0472">Membrane</keyword>
<organism evidence="4">
    <name type="scientific">uncultured Thermomicrobiales bacterium</name>
    <dbReference type="NCBI Taxonomy" id="1645740"/>
    <lineage>
        <taxon>Bacteria</taxon>
        <taxon>Pseudomonadati</taxon>
        <taxon>Thermomicrobiota</taxon>
        <taxon>Thermomicrobia</taxon>
        <taxon>Thermomicrobiales</taxon>
        <taxon>environmental samples</taxon>
    </lineage>
</organism>
<dbReference type="InterPro" id="IPR025874">
    <property type="entry name" value="DZR"/>
</dbReference>
<reference evidence="4" key="1">
    <citation type="submission" date="2020-02" db="EMBL/GenBank/DDBJ databases">
        <authorList>
            <person name="Meier V. D."/>
        </authorList>
    </citation>
    <scope>NUCLEOTIDE SEQUENCE</scope>
    <source>
        <strain evidence="4">AVDCRST_MAG49</strain>
    </source>
</reference>
<proteinExistence type="predicted"/>
<feature type="region of interest" description="Disordered" evidence="1">
    <location>
        <begin position="264"/>
        <end position="299"/>
    </location>
</feature>
<keyword evidence="2" id="KW-0812">Transmembrane</keyword>
<evidence type="ECO:0000256" key="2">
    <source>
        <dbReference type="SAM" id="Phobius"/>
    </source>
</evidence>
<feature type="domain" description="DZANK-type" evidence="3">
    <location>
        <begin position="97"/>
        <end position="139"/>
    </location>
</feature>
<feature type="transmembrane region" description="Helical" evidence="2">
    <location>
        <begin position="12"/>
        <end position="32"/>
    </location>
</feature>
<keyword evidence="2" id="KW-1133">Transmembrane helix</keyword>